<evidence type="ECO:0000313" key="3">
    <source>
        <dbReference type="EMBL" id="KAG2217999.1"/>
    </source>
</evidence>
<organism evidence="3 4">
    <name type="scientific">Circinella minor</name>
    <dbReference type="NCBI Taxonomy" id="1195481"/>
    <lineage>
        <taxon>Eukaryota</taxon>
        <taxon>Fungi</taxon>
        <taxon>Fungi incertae sedis</taxon>
        <taxon>Mucoromycota</taxon>
        <taxon>Mucoromycotina</taxon>
        <taxon>Mucoromycetes</taxon>
        <taxon>Mucorales</taxon>
        <taxon>Lichtheimiaceae</taxon>
        <taxon>Circinella</taxon>
    </lineage>
</organism>
<dbReference type="Proteomes" id="UP000646827">
    <property type="component" value="Unassembled WGS sequence"/>
</dbReference>
<dbReference type="GO" id="GO:0008168">
    <property type="term" value="F:methyltransferase activity"/>
    <property type="evidence" value="ECO:0007669"/>
    <property type="project" value="UniProtKB-KW"/>
</dbReference>
<dbReference type="PANTHER" id="PTHR13393">
    <property type="entry name" value="SAM-DEPENDENT METHYLTRANSFERASE"/>
    <property type="match status" value="1"/>
</dbReference>
<keyword evidence="2" id="KW-0808">Transferase</keyword>
<name>A0A8H7RVW5_9FUNG</name>
<reference evidence="3 4" key="1">
    <citation type="submission" date="2020-12" db="EMBL/GenBank/DDBJ databases">
        <title>Metabolic potential, ecology and presence of endohyphal bacteria is reflected in genomic diversity of Mucoromycotina.</title>
        <authorList>
            <person name="Muszewska A."/>
            <person name="Okrasinska A."/>
            <person name="Steczkiewicz K."/>
            <person name="Drgas O."/>
            <person name="Orlowska M."/>
            <person name="Perlinska-Lenart U."/>
            <person name="Aleksandrzak-Piekarczyk T."/>
            <person name="Szatraj K."/>
            <person name="Zielenkiewicz U."/>
            <person name="Pilsyk S."/>
            <person name="Malc E."/>
            <person name="Mieczkowski P."/>
            <person name="Kruszewska J.S."/>
            <person name="Biernat P."/>
            <person name="Pawlowska J."/>
        </authorList>
    </citation>
    <scope>NUCLEOTIDE SEQUENCE [LARGE SCALE GENOMIC DNA]</scope>
    <source>
        <strain evidence="3 4">CBS 142.35</strain>
    </source>
</reference>
<dbReference type="EMBL" id="JAEPRB010000258">
    <property type="protein sequence ID" value="KAG2217999.1"/>
    <property type="molecule type" value="Genomic_DNA"/>
</dbReference>
<sequence length="441" mass="51569">MHKRKRSLDESDENQYSSLNPYIQEKPHFGELAKQFPILHPFVHTDKSNNPYIDFKDPEAVRTLTWCLLKRDFNLDVKLRNDRLCPPVPNRLDYIIWIENLLRETLSPNEFKNAHGIDIGVGASCIYPLLGCVRHENWEFIGTDIDETSIKCARDNVNKNKLNDRITIQYNDVPERIFLLSEGKSYTFCMCNPPFYASEEEVKESLKNKQEQPFAICTGTKNEMITDGGEYGFIERIINESLIYKSRIQWYTSLVGLKKSIRPLVNQLKSFGISNYIVTEFLQGRTKRWAIAWSFESKRVHKTHSLKEYTPKSQFISTVSKPILHVRQEMTNILNDLTISYEQDNEDQDIFRGGPKANTWSRAARRQLAKKKQKIIEQEYPLFEFQIELVEKEKGCCEITSLWIQGNDRDAFESFWNHVKKRIDESCGLDRGTKNKITSKE</sequence>
<gene>
    <name evidence="3" type="ORF">INT45_001542</name>
</gene>
<evidence type="ECO:0000256" key="2">
    <source>
        <dbReference type="ARBA" id="ARBA00022679"/>
    </source>
</evidence>
<keyword evidence="1" id="KW-0489">Methyltransferase</keyword>
<proteinExistence type="predicted"/>
<dbReference type="OrthoDB" id="514248at2759"/>
<dbReference type="CDD" id="cd02440">
    <property type="entry name" value="AdoMet_MTases"/>
    <property type="match status" value="1"/>
</dbReference>
<comment type="caution">
    <text evidence="3">The sequence shown here is derived from an EMBL/GenBank/DDBJ whole genome shotgun (WGS) entry which is preliminary data.</text>
</comment>
<dbReference type="GO" id="GO:0070475">
    <property type="term" value="P:rRNA base methylation"/>
    <property type="evidence" value="ECO:0007669"/>
    <property type="project" value="TreeGrafter"/>
</dbReference>
<protein>
    <recommendedName>
        <fullName evidence="5">U6 small nuclear RNA (adenine-(43)-N(6))-methyltransferase</fullName>
    </recommendedName>
</protein>
<dbReference type="Pfam" id="PF05971">
    <property type="entry name" value="Methyltransf_10"/>
    <property type="match status" value="1"/>
</dbReference>
<dbReference type="Gene3D" id="3.40.50.150">
    <property type="entry name" value="Vaccinia Virus protein VP39"/>
    <property type="match status" value="1"/>
</dbReference>
<keyword evidence="4" id="KW-1185">Reference proteome</keyword>
<dbReference type="SUPFAM" id="SSF53335">
    <property type="entry name" value="S-adenosyl-L-methionine-dependent methyltransferases"/>
    <property type="match status" value="1"/>
</dbReference>
<evidence type="ECO:0000313" key="4">
    <source>
        <dbReference type="Proteomes" id="UP000646827"/>
    </source>
</evidence>
<evidence type="ECO:0000256" key="1">
    <source>
        <dbReference type="ARBA" id="ARBA00022603"/>
    </source>
</evidence>
<dbReference type="InterPro" id="IPR010286">
    <property type="entry name" value="METTL16/RlmF"/>
</dbReference>
<dbReference type="PANTHER" id="PTHR13393:SF0">
    <property type="entry name" value="RNA N6-ADENOSINE-METHYLTRANSFERASE METTL16"/>
    <property type="match status" value="1"/>
</dbReference>
<dbReference type="AlphaFoldDB" id="A0A8H7RVW5"/>
<dbReference type="GO" id="GO:0005634">
    <property type="term" value="C:nucleus"/>
    <property type="evidence" value="ECO:0007669"/>
    <property type="project" value="TreeGrafter"/>
</dbReference>
<evidence type="ECO:0008006" key="5">
    <source>
        <dbReference type="Google" id="ProtNLM"/>
    </source>
</evidence>
<dbReference type="InterPro" id="IPR029063">
    <property type="entry name" value="SAM-dependent_MTases_sf"/>
</dbReference>
<accession>A0A8H7RVW5</accession>